<dbReference type="KEGG" id="kyr:CVV65_06005"/>
<evidence type="ECO:0000256" key="3">
    <source>
        <dbReference type="ARBA" id="ARBA00023082"/>
    </source>
</evidence>
<dbReference type="AlphaFoldDB" id="A0A2K8N5E8"/>
<dbReference type="InterPro" id="IPR007627">
    <property type="entry name" value="RNA_pol_sigma70_r2"/>
</dbReference>
<dbReference type="Gene3D" id="1.10.10.10">
    <property type="entry name" value="Winged helix-like DNA-binding domain superfamily/Winged helix DNA-binding domain"/>
    <property type="match status" value="1"/>
</dbReference>
<dbReference type="InterPro" id="IPR013324">
    <property type="entry name" value="RNA_pol_sigma_r3/r4-like"/>
</dbReference>
<accession>A0A2K8N5E8</accession>
<name>A0A2K8N5E8_9BACL</name>
<keyword evidence="3" id="KW-0731">Sigma factor</keyword>
<dbReference type="CDD" id="cd06171">
    <property type="entry name" value="Sigma70_r4"/>
    <property type="match status" value="1"/>
</dbReference>
<dbReference type="Pfam" id="PF08281">
    <property type="entry name" value="Sigma70_r4_2"/>
    <property type="match status" value="1"/>
</dbReference>
<organism evidence="7 8">
    <name type="scientific">Kyrpidia spormannii</name>
    <dbReference type="NCBI Taxonomy" id="2055160"/>
    <lineage>
        <taxon>Bacteria</taxon>
        <taxon>Bacillati</taxon>
        <taxon>Bacillota</taxon>
        <taxon>Bacilli</taxon>
        <taxon>Bacillales</taxon>
        <taxon>Alicyclobacillaceae</taxon>
        <taxon>Kyrpidia</taxon>
    </lineage>
</organism>
<dbReference type="InterPro" id="IPR014284">
    <property type="entry name" value="RNA_pol_sigma-70_dom"/>
</dbReference>
<keyword evidence="8" id="KW-1185">Reference proteome</keyword>
<dbReference type="GO" id="GO:0003677">
    <property type="term" value="F:DNA binding"/>
    <property type="evidence" value="ECO:0007669"/>
    <property type="project" value="InterPro"/>
</dbReference>
<evidence type="ECO:0000313" key="8">
    <source>
        <dbReference type="Proteomes" id="UP000231932"/>
    </source>
</evidence>
<keyword evidence="2" id="KW-0805">Transcription regulation</keyword>
<dbReference type="PANTHER" id="PTHR43133:SF25">
    <property type="entry name" value="RNA POLYMERASE SIGMA FACTOR RFAY-RELATED"/>
    <property type="match status" value="1"/>
</dbReference>
<dbReference type="PANTHER" id="PTHR43133">
    <property type="entry name" value="RNA POLYMERASE ECF-TYPE SIGMA FACTO"/>
    <property type="match status" value="1"/>
</dbReference>
<dbReference type="InterPro" id="IPR036388">
    <property type="entry name" value="WH-like_DNA-bd_sf"/>
</dbReference>
<dbReference type="Gene3D" id="1.10.1740.10">
    <property type="match status" value="1"/>
</dbReference>
<dbReference type="SUPFAM" id="SSF88946">
    <property type="entry name" value="Sigma2 domain of RNA polymerase sigma factors"/>
    <property type="match status" value="1"/>
</dbReference>
<dbReference type="GO" id="GO:0016987">
    <property type="term" value="F:sigma factor activity"/>
    <property type="evidence" value="ECO:0007669"/>
    <property type="project" value="UniProtKB-KW"/>
</dbReference>
<dbReference type="Pfam" id="PF04542">
    <property type="entry name" value="Sigma70_r2"/>
    <property type="match status" value="1"/>
</dbReference>
<evidence type="ECO:0000259" key="5">
    <source>
        <dbReference type="Pfam" id="PF04542"/>
    </source>
</evidence>
<dbReference type="SUPFAM" id="SSF88659">
    <property type="entry name" value="Sigma3 and sigma4 domains of RNA polymerase sigma factors"/>
    <property type="match status" value="1"/>
</dbReference>
<dbReference type="GO" id="GO:0006352">
    <property type="term" value="P:DNA-templated transcription initiation"/>
    <property type="evidence" value="ECO:0007669"/>
    <property type="project" value="InterPro"/>
</dbReference>
<comment type="similarity">
    <text evidence="1">Belongs to the sigma-70 factor family. ECF subfamily.</text>
</comment>
<sequence>MQPFQLAGGLMIIEQYEGGRAVKRHANRSQNAAIEDEDSLTRFAEEVGPRALRLAFRWTRNRQMAEDVVQEAFLRTWQSRTRIAESSHAWFFKILWNVFLNHQKRVRSNRESGLEHDTPVLEMDQSYERIDDRLDIEGLLATLPEMDRHLLAMRYGEDFTIQDISDITGMPVGTVKSRIHRVLKQLRKSRPSLLCCPFS</sequence>
<keyword evidence="4" id="KW-0804">Transcription</keyword>
<dbReference type="InterPro" id="IPR039425">
    <property type="entry name" value="RNA_pol_sigma-70-like"/>
</dbReference>
<dbReference type="InterPro" id="IPR013249">
    <property type="entry name" value="RNA_pol_sigma70_r4_t2"/>
</dbReference>
<dbReference type="InterPro" id="IPR013325">
    <property type="entry name" value="RNA_pol_sigma_r2"/>
</dbReference>
<evidence type="ECO:0000313" key="7">
    <source>
        <dbReference type="EMBL" id="ATY84556.1"/>
    </source>
</evidence>
<evidence type="ECO:0000256" key="2">
    <source>
        <dbReference type="ARBA" id="ARBA00023015"/>
    </source>
</evidence>
<reference evidence="8" key="1">
    <citation type="submission" date="2017-11" db="EMBL/GenBank/DDBJ databases">
        <title>Complete Genome Sequence of Kyrpidia sp. Strain EA-1, a thermophilic, hydrogen-oxidizing Bacterium, isolated from the Azores.</title>
        <authorList>
            <person name="Reiner J.E."/>
            <person name="Lapp C.J."/>
            <person name="Bunk B."/>
            <person name="Gescher J."/>
        </authorList>
    </citation>
    <scope>NUCLEOTIDE SEQUENCE [LARGE SCALE GENOMIC DNA]</scope>
    <source>
        <strain evidence="8">EA-1</strain>
    </source>
</reference>
<protein>
    <recommendedName>
        <fullName evidence="9">RNA polymerase sigma factor</fullName>
    </recommendedName>
</protein>
<dbReference type="EMBL" id="CP024955">
    <property type="protein sequence ID" value="ATY84556.1"/>
    <property type="molecule type" value="Genomic_DNA"/>
</dbReference>
<feature type="domain" description="RNA polymerase sigma factor 70 region 4 type 2" evidence="6">
    <location>
        <begin position="134"/>
        <end position="186"/>
    </location>
</feature>
<evidence type="ECO:0000259" key="6">
    <source>
        <dbReference type="Pfam" id="PF08281"/>
    </source>
</evidence>
<dbReference type="Proteomes" id="UP000231932">
    <property type="component" value="Chromosome"/>
</dbReference>
<gene>
    <name evidence="7" type="ORF">CVV65_06005</name>
</gene>
<evidence type="ECO:0000256" key="1">
    <source>
        <dbReference type="ARBA" id="ARBA00010641"/>
    </source>
</evidence>
<feature type="domain" description="RNA polymerase sigma-70 region 2" evidence="5">
    <location>
        <begin position="45"/>
        <end position="105"/>
    </location>
</feature>
<dbReference type="NCBIfam" id="TIGR02937">
    <property type="entry name" value="sigma70-ECF"/>
    <property type="match status" value="1"/>
</dbReference>
<proteinExistence type="inferred from homology"/>
<evidence type="ECO:0000256" key="4">
    <source>
        <dbReference type="ARBA" id="ARBA00023163"/>
    </source>
</evidence>
<evidence type="ECO:0008006" key="9">
    <source>
        <dbReference type="Google" id="ProtNLM"/>
    </source>
</evidence>